<dbReference type="GO" id="GO:0006164">
    <property type="term" value="P:purine nucleotide biosynthetic process"/>
    <property type="evidence" value="ECO:0007669"/>
    <property type="project" value="InterPro"/>
</dbReference>
<organism evidence="1">
    <name type="scientific">marine sediment metagenome</name>
    <dbReference type="NCBI Taxonomy" id="412755"/>
    <lineage>
        <taxon>unclassified sequences</taxon>
        <taxon>metagenomes</taxon>
        <taxon>ecological metagenomes</taxon>
    </lineage>
</organism>
<dbReference type="InterPro" id="IPR042111">
    <property type="entry name" value="Adenylosuccinate_synth_dom3"/>
</dbReference>
<dbReference type="Pfam" id="PF00709">
    <property type="entry name" value="Adenylsucc_synt"/>
    <property type="match status" value="1"/>
</dbReference>
<protein>
    <recommendedName>
        <fullName evidence="2">Adenylosuccinate synthase</fullName>
    </recommendedName>
</protein>
<dbReference type="InterPro" id="IPR001114">
    <property type="entry name" value="Adenylosuccinate_synthetase"/>
</dbReference>
<reference evidence="1" key="1">
    <citation type="journal article" date="2014" name="Front. Microbiol.">
        <title>High frequency of phylogenetically diverse reductive dehalogenase-homologous genes in deep subseafloor sedimentary metagenomes.</title>
        <authorList>
            <person name="Kawai M."/>
            <person name="Futagami T."/>
            <person name="Toyoda A."/>
            <person name="Takaki Y."/>
            <person name="Nishi S."/>
            <person name="Hori S."/>
            <person name="Arai W."/>
            <person name="Tsubouchi T."/>
            <person name="Morono Y."/>
            <person name="Uchiyama I."/>
            <person name="Ito T."/>
            <person name="Fujiyama A."/>
            <person name="Inagaki F."/>
            <person name="Takami H."/>
        </authorList>
    </citation>
    <scope>NUCLEOTIDE SEQUENCE</scope>
    <source>
        <strain evidence="1">Expedition CK06-06</strain>
    </source>
</reference>
<proteinExistence type="predicted"/>
<evidence type="ECO:0008006" key="2">
    <source>
        <dbReference type="Google" id="ProtNLM"/>
    </source>
</evidence>
<dbReference type="Gene3D" id="3.90.170.10">
    <property type="entry name" value="Adenylosuccinate Synthetase, subunit A, domain 3"/>
    <property type="match status" value="1"/>
</dbReference>
<sequence length="40" mass="4575">REYDKLPIQAQQYLSRLEELISCPANLISVGSAREQTILK</sequence>
<dbReference type="GO" id="GO:0004019">
    <property type="term" value="F:adenylosuccinate synthase activity"/>
    <property type="evidence" value="ECO:0007669"/>
    <property type="project" value="InterPro"/>
</dbReference>
<gene>
    <name evidence="1" type="ORF">S12H4_63438</name>
</gene>
<feature type="non-terminal residue" evidence="1">
    <location>
        <position position="1"/>
    </location>
</feature>
<comment type="caution">
    <text evidence="1">The sequence shown here is derived from an EMBL/GenBank/DDBJ whole genome shotgun (WGS) entry which is preliminary data.</text>
</comment>
<accession>X1VI45</accession>
<dbReference type="GO" id="GO:0000166">
    <property type="term" value="F:nucleotide binding"/>
    <property type="evidence" value="ECO:0007669"/>
    <property type="project" value="InterPro"/>
</dbReference>
<dbReference type="EMBL" id="BARW01043177">
    <property type="protein sequence ID" value="GAJ18257.1"/>
    <property type="molecule type" value="Genomic_DNA"/>
</dbReference>
<name>X1VI45_9ZZZZ</name>
<feature type="non-terminal residue" evidence="1">
    <location>
        <position position="40"/>
    </location>
</feature>
<dbReference type="InterPro" id="IPR027417">
    <property type="entry name" value="P-loop_NTPase"/>
</dbReference>
<dbReference type="AlphaFoldDB" id="X1VI45"/>
<dbReference type="SUPFAM" id="SSF52540">
    <property type="entry name" value="P-loop containing nucleoside triphosphate hydrolases"/>
    <property type="match status" value="1"/>
</dbReference>
<evidence type="ECO:0000313" key="1">
    <source>
        <dbReference type="EMBL" id="GAJ18257.1"/>
    </source>
</evidence>